<dbReference type="CDD" id="cd06558">
    <property type="entry name" value="crotonase-like"/>
    <property type="match status" value="1"/>
</dbReference>
<keyword evidence="2" id="KW-0456">Lyase</keyword>
<proteinExistence type="evidence at transcript level"/>
<dbReference type="AlphaFoldDB" id="A3E3X9"/>
<reference evidence="4" key="1">
    <citation type="journal article" date="2007" name="Proc. Natl. Acad. Sci. U.S.A.">
        <title>Spliced leader RNA trans-splicing in dinoflagellates.</title>
        <authorList>
            <person name="Zhang H."/>
            <person name="Hou Y."/>
            <person name="Miranda L."/>
            <person name="Campbell D.A."/>
            <person name="Sturm N.R."/>
            <person name="Gaasterland T."/>
            <person name="Lin S."/>
        </authorList>
    </citation>
    <scope>NUCLEOTIDE SEQUENCE</scope>
</reference>
<dbReference type="EMBL" id="DQ867055">
    <property type="protein sequence ID" value="ABI14386.1"/>
    <property type="molecule type" value="mRNA"/>
</dbReference>
<dbReference type="InterPro" id="IPR001753">
    <property type="entry name" value="Enoyl-CoA_hydra/iso"/>
</dbReference>
<dbReference type="PANTHER" id="PTHR11941:SF54">
    <property type="entry name" value="ENOYL-COA HYDRATASE, MITOCHONDRIAL"/>
    <property type="match status" value="1"/>
</dbReference>
<dbReference type="PROSITE" id="PS00166">
    <property type="entry name" value="ENOYL_COA_HYDRATASE"/>
    <property type="match status" value="1"/>
</dbReference>
<dbReference type="InterPro" id="IPR018376">
    <property type="entry name" value="Enoyl-CoA_hyd/isom_CS"/>
</dbReference>
<dbReference type="FunFam" id="3.90.226.10:FF:000009">
    <property type="entry name" value="Carnitinyl-CoA dehydratase"/>
    <property type="match status" value="1"/>
</dbReference>
<dbReference type="InterPro" id="IPR014748">
    <property type="entry name" value="Enoyl-CoA_hydra_C"/>
</dbReference>
<evidence type="ECO:0000313" key="4">
    <source>
        <dbReference type="EMBL" id="ABI14386.1"/>
    </source>
</evidence>
<organism evidence="4">
    <name type="scientific">Karlodinium veneficum</name>
    <name type="common">Dinoflagellate</name>
    <name type="synonym">Karlodinium micrum</name>
    <dbReference type="NCBI Taxonomy" id="407301"/>
    <lineage>
        <taxon>Eukaryota</taxon>
        <taxon>Sar</taxon>
        <taxon>Alveolata</taxon>
        <taxon>Dinophyceae</taxon>
        <taxon>Gymnodiniales</taxon>
        <taxon>Kareniaceae</taxon>
        <taxon>Karlodinium</taxon>
    </lineage>
</organism>
<name>A3E3X9_KARVE</name>
<comment type="similarity">
    <text evidence="1 3">Belongs to the enoyl-CoA hydratase/isomerase family.</text>
</comment>
<dbReference type="Gene3D" id="3.90.226.10">
    <property type="entry name" value="2-enoyl-CoA Hydratase, Chain A, domain 1"/>
    <property type="match status" value="1"/>
</dbReference>
<evidence type="ECO:0000256" key="2">
    <source>
        <dbReference type="ARBA" id="ARBA00023239"/>
    </source>
</evidence>
<dbReference type="GO" id="GO:0006635">
    <property type="term" value="P:fatty acid beta-oxidation"/>
    <property type="evidence" value="ECO:0007669"/>
    <property type="project" value="TreeGrafter"/>
</dbReference>
<evidence type="ECO:0000256" key="1">
    <source>
        <dbReference type="ARBA" id="ARBA00005254"/>
    </source>
</evidence>
<dbReference type="SUPFAM" id="SSF52096">
    <property type="entry name" value="ClpP/crotonase"/>
    <property type="match status" value="1"/>
</dbReference>
<dbReference type="GO" id="GO:0005739">
    <property type="term" value="C:mitochondrion"/>
    <property type="evidence" value="ECO:0007669"/>
    <property type="project" value="TreeGrafter"/>
</dbReference>
<dbReference type="GO" id="GO:0016836">
    <property type="term" value="F:hydro-lyase activity"/>
    <property type="evidence" value="ECO:0007669"/>
    <property type="project" value="UniProtKB-ARBA"/>
</dbReference>
<dbReference type="PANTHER" id="PTHR11941">
    <property type="entry name" value="ENOYL-COA HYDRATASE-RELATED"/>
    <property type="match status" value="1"/>
</dbReference>
<dbReference type="Gene3D" id="1.10.12.10">
    <property type="entry name" value="Lyase 2-enoyl-coa Hydratase, Chain A, domain 2"/>
    <property type="match status" value="1"/>
</dbReference>
<dbReference type="Pfam" id="PF00378">
    <property type="entry name" value="ECH_1"/>
    <property type="match status" value="1"/>
</dbReference>
<sequence length="291" mass="30921">MCSEARMDPSRRVRALASHLLPLGVAGEAVPSLISQTDNVKVEQIGRVVVVTMVMTKTLNALSGAMKKDIANAVLNADADPSVGCIVLTGSGKAFAAGADIKEMDKMTFQEVTMGDFVKTFEPLSKVRIPLIAAVNGFAFGGGCEIAVMCDIIIASDKAVFGQPEIKLGVIPGGGGTQRLIRSIGKSKAMALILSGRNMSAEEAEKAGLAAAVVKHEELMPYSMKLAEEISNMGRLALMAAKETVGAAYELTLKTGIDFEKNAFYSLFATEDKKEGMDAFVQKRKAAFRHK</sequence>
<dbReference type="FunFam" id="1.10.12.10:FF:000001">
    <property type="entry name" value="Probable enoyl-CoA hydratase, mitochondrial"/>
    <property type="match status" value="1"/>
</dbReference>
<dbReference type="InterPro" id="IPR029045">
    <property type="entry name" value="ClpP/crotonase-like_dom_sf"/>
</dbReference>
<evidence type="ECO:0000256" key="3">
    <source>
        <dbReference type="RuleBase" id="RU003707"/>
    </source>
</evidence>
<accession>A3E3X9</accession>
<protein>
    <submittedName>
        <fullName evidence="4">Enoyl-CoA hydratase/carnithine racemase</fullName>
    </submittedName>
</protein>